<proteinExistence type="predicted"/>
<gene>
    <name evidence="2" type="ORF">AKJ42_02695</name>
</gene>
<name>A0A133UZS1_9EURY</name>
<organism evidence="2 3">
    <name type="scientific">candidate division MSBL1 archaeon SCGC-AAA261C02</name>
    <dbReference type="NCBI Taxonomy" id="1698272"/>
    <lineage>
        <taxon>Archaea</taxon>
        <taxon>Methanobacteriati</taxon>
        <taxon>Methanobacteriota</taxon>
        <taxon>candidate division MSBL1</taxon>
    </lineage>
</organism>
<sequence length="111" mass="12187">MGIMESQTPSIAGSKVTATDLSPDSGMPEDEFHTPVMVPLVTLLMRTEALIERIILFMPSQARRRIPSIGLSFTRQANEAGEPRCDYCGFDRVLKIEAPLSAKPQCGIDHV</sequence>
<dbReference type="EMBL" id="LHXW01000029">
    <property type="protein sequence ID" value="KXA99688.1"/>
    <property type="molecule type" value="Genomic_DNA"/>
</dbReference>
<accession>A0A133UZS1</accession>
<keyword evidence="3" id="KW-1185">Reference proteome</keyword>
<reference evidence="2 3" key="1">
    <citation type="journal article" date="2016" name="Sci. Rep.">
        <title>Metabolic traits of an uncultured archaeal lineage -MSBL1- from brine pools of the Red Sea.</title>
        <authorList>
            <person name="Mwirichia R."/>
            <person name="Alam I."/>
            <person name="Rashid M."/>
            <person name="Vinu M."/>
            <person name="Ba-Alawi W."/>
            <person name="Anthony Kamau A."/>
            <person name="Kamanda Ngugi D."/>
            <person name="Goker M."/>
            <person name="Klenk H.P."/>
            <person name="Bajic V."/>
            <person name="Stingl U."/>
        </authorList>
    </citation>
    <scope>NUCLEOTIDE SEQUENCE [LARGE SCALE GENOMIC DNA]</scope>
    <source>
        <strain evidence="2">SCGC-AAA261C02</strain>
    </source>
</reference>
<evidence type="ECO:0000313" key="2">
    <source>
        <dbReference type="EMBL" id="KXA99688.1"/>
    </source>
</evidence>
<evidence type="ECO:0000313" key="3">
    <source>
        <dbReference type="Proteomes" id="UP000070520"/>
    </source>
</evidence>
<dbReference type="Proteomes" id="UP000070520">
    <property type="component" value="Unassembled WGS sequence"/>
</dbReference>
<feature type="compositionally biased region" description="Polar residues" evidence="1">
    <location>
        <begin position="1"/>
        <end position="22"/>
    </location>
</feature>
<feature type="region of interest" description="Disordered" evidence="1">
    <location>
        <begin position="1"/>
        <end position="30"/>
    </location>
</feature>
<comment type="caution">
    <text evidence="2">The sequence shown here is derived from an EMBL/GenBank/DDBJ whole genome shotgun (WGS) entry which is preliminary data.</text>
</comment>
<dbReference type="AlphaFoldDB" id="A0A133UZS1"/>
<protein>
    <submittedName>
        <fullName evidence="2">Uncharacterized protein</fullName>
    </submittedName>
</protein>
<evidence type="ECO:0000256" key="1">
    <source>
        <dbReference type="SAM" id="MobiDB-lite"/>
    </source>
</evidence>